<dbReference type="Proteomes" id="UP000326780">
    <property type="component" value="Chromosome"/>
</dbReference>
<keyword evidence="1" id="KW-0051">Antiviral defense</keyword>
<evidence type="ECO:0000256" key="2">
    <source>
        <dbReference type="SAM" id="MobiDB-lite"/>
    </source>
</evidence>
<feature type="compositionally biased region" description="Polar residues" evidence="2">
    <location>
        <begin position="395"/>
        <end position="416"/>
    </location>
</feature>
<evidence type="ECO:0000313" key="3">
    <source>
        <dbReference type="EMBL" id="QFZ85010.1"/>
    </source>
</evidence>
<reference evidence="3 4" key="1">
    <citation type="submission" date="2019-10" db="EMBL/GenBank/DDBJ databases">
        <title>Complete genome sequence of Variovorax paradoxus 5C-2.</title>
        <authorList>
            <person name="Gogoleva N.E."/>
            <person name="Balkin A.S."/>
        </authorList>
    </citation>
    <scope>NUCLEOTIDE SEQUENCE [LARGE SCALE GENOMIC DNA]</scope>
    <source>
        <strain evidence="3 4">5C-2</strain>
    </source>
</reference>
<dbReference type="CDD" id="cd05400">
    <property type="entry name" value="NT_2-5OAS_ClassI-CCAase"/>
    <property type="match status" value="1"/>
</dbReference>
<dbReference type="AlphaFoldDB" id="A0A5Q0M5H0"/>
<dbReference type="GO" id="GO:0016779">
    <property type="term" value="F:nucleotidyltransferase activity"/>
    <property type="evidence" value="ECO:0007669"/>
    <property type="project" value="InterPro"/>
</dbReference>
<dbReference type="EMBL" id="CP045644">
    <property type="protein sequence ID" value="QFZ85010.1"/>
    <property type="molecule type" value="Genomic_DNA"/>
</dbReference>
<dbReference type="InterPro" id="IPR006116">
    <property type="entry name" value="NT_2-5OAS_ClassI-CCAase"/>
</dbReference>
<evidence type="ECO:0000256" key="1">
    <source>
        <dbReference type="ARBA" id="ARBA00023118"/>
    </source>
</evidence>
<name>A0A5Q0M5H0_VARPD</name>
<feature type="region of interest" description="Disordered" evidence="2">
    <location>
        <begin position="380"/>
        <end position="416"/>
    </location>
</feature>
<organism evidence="3 4">
    <name type="scientific">Variovorax paradoxus</name>
    <dbReference type="NCBI Taxonomy" id="34073"/>
    <lineage>
        <taxon>Bacteria</taxon>
        <taxon>Pseudomonadati</taxon>
        <taxon>Pseudomonadota</taxon>
        <taxon>Betaproteobacteria</taxon>
        <taxon>Burkholderiales</taxon>
        <taxon>Comamonadaceae</taxon>
        <taxon>Variovorax</taxon>
    </lineage>
</organism>
<accession>A0A5Q0M5H0</accession>
<dbReference type="GO" id="GO:0051607">
    <property type="term" value="P:defense response to virus"/>
    <property type="evidence" value="ECO:0007669"/>
    <property type="project" value="UniProtKB-KW"/>
</dbReference>
<protein>
    <submittedName>
        <fullName evidence="3">Nucleotidyltransferase</fullName>
    </submittedName>
</protein>
<dbReference type="RefSeq" id="WP_153283626.1">
    <property type="nucleotide sequence ID" value="NZ_CP045644.1"/>
</dbReference>
<gene>
    <name evidence="3" type="ORF">GFK26_20720</name>
</gene>
<evidence type="ECO:0000313" key="4">
    <source>
        <dbReference type="Proteomes" id="UP000326780"/>
    </source>
</evidence>
<sequence length="416" mass="47000">MDMQTQPPQQLPKRLRPVLESLAARNENQQWEDFIARMLLKLELSPEKHAAAIRRYEELGRHVARNMGIGETDAHVVVQGSMRTQTTIAGDGREKFDLDIVVKLCGAEFEGLKHSEDFFQTFGAALYGIEGAGDPKPKNRCWRLQYPGEPFYFDVTPAVPLSETITGTDLRVRDEKKVWSPSNPEEFADWFCTIANRRFAFQERIVRSGIALDEARTIVDPLPQTKVPLDDILRRLVQLMKLHRDGYYKNLPEVRGDARPISVILVTLAAHAYNEMVAKERGNYSSAIEVALEVIDRMPKFIRHVNELAFVDNPALPGRAGENFADRWNTDGGLRAKEFKTWHTRLVEDLEALFSEEYSKRSEGRVRAVFGEPGVKAWKDSQHKPGILGGLLATAPSQPRTQPQAPRSTGSRDTLA</sequence>
<keyword evidence="3" id="KW-0808">Transferase</keyword>
<proteinExistence type="predicted"/>